<protein>
    <recommendedName>
        <fullName evidence="7">Nucleotidyl transferase domain-containing protein</fullName>
    </recommendedName>
</protein>
<dbReference type="InterPro" id="IPR036823">
    <property type="entry name" value="Ribosomal_uS7_dom_sf"/>
</dbReference>
<evidence type="ECO:0000256" key="2">
    <source>
        <dbReference type="ARBA" id="ARBA00022980"/>
    </source>
</evidence>
<evidence type="ECO:0008006" key="7">
    <source>
        <dbReference type="Google" id="ProtNLM"/>
    </source>
</evidence>
<dbReference type="PANTHER" id="PTHR42883:SF2">
    <property type="entry name" value="THYMIDYLYLTRANSFERASE"/>
    <property type="match status" value="1"/>
</dbReference>
<sequence>ICLYIYKRQIHTNFHHPSIMFHNIRNPIKSMASQCLLTIRCMSKHPKIGSPWPKGFEDPFASRVEFKEAKESGDEYAKKMAVSIKSAPKESTVSVFRDYQMDKFSRLFMKAGRREKSIEILNDICKKIKETQHKKRNAASNADASSSEIIVDPITIIHKAIDNCSPLMVTKSVPVGSVNYTVPTAIQPPKQRFYGMKWIVEAGRNRPTRKEGELFAHFVAREIIDASENEGRVVSKKEELHRICYQNRAYVNYYSRRNKAAGYGTRLEKDIDSTLDEELRSRLSGIPKPLLPIGGKSLINRWLTILENLENTFDPLINVVVNQKYFHLYEEWSNDVNSRDRSTLKVNLINDGSTNNDNRQGAIKAISLGIQYRLECSNFLVIAGDTLYLDDFKIDNIVHFFKKKCGTTILTCPVNEDDVSKRGIVEVDGKTKRVLSFIEKPLPHETKSRLQCPAFYLFNEDSVAFLEAFICETKYLPLVVRDAPGHFLSYLIPRSPVFGYSIKGRFDVGGLESYLECDKAFQNQG</sequence>
<evidence type="ECO:0000259" key="4">
    <source>
        <dbReference type="Pfam" id="PF00177"/>
    </source>
</evidence>
<keyword evidence="2" id="KW-0689">Ribosomal protein</keyword>
<dbReference type="InterPro" id="IPR029044">
    <property type="entry name" value="Nucleotide-diphossugar_trans"/>
</dbReference>
<accession>A0A0K2T9W2</accession>
<reference evidence="6" key="1">
    <citation type="submission" date="2014-05" db="EMBL/GenBank/DDBJ databases">
        <authorList>
            <person name="Chronopoulou M."/>
        </authorList>
    </citation>
    <scope>NUCLEOTIDE SEQUENCE</scope>
    <source>
        <tissue evidence="6">Whole organism</tissue>
    </source>
</reference>
<evidence type="ECO:0000313" key="6">
    <source>
        <dbReference type="EMBL" id="CDW22859.1"/>
    </source>
</evidence>
<proteinExistence type="inferred from homology"/>
<dbReference type="GO" id="GO:0005840">
    <property type="term" value="C:ribosome"/>
    <property type="evidence" value="ECO:0007669"/>
    <property type="project" value="UniProtKB-KW"/>
</dbReference>
<dbReference type="SUPFAM" id="SSF47973">
    <property type="entry name" value="Ribosomal protein S7"/>
    <property type="match status" value="1"/>
</dbReference>
<dbReference type="AlphaFoldDB" id="A0A0K2T9W2"/>
<name>A0A0K2T9W2_LEPSM</name>
<dbReference type="InterPro" id="IPR023798">
    <property type="entry name" value="Ribosomal_uS7_dom"/>
</dbReference>
<evidence type="ECO:0000256" key="3">
    <source>
        <dbReference type="ARBA" id="ARBA00023274"/>
    </source>
</evidence>
<dbReference type="EMBL" id="HACA01005498">
    <property type="protein sequence ID" value="CDW22859.1"/>
    <property type="molecule type" value="Transcribed_RNA"/>
</dbReference>
<keyword evidence="3" id="KW-0687">Ribonucleoprotein</keyword>
<dbReference type="CDD" id="cd14870">
    <property type="entry name" value="uS7_Mitochondria_Mammalian"/>
    <property type="match status" value="1"/>
</dbReference>
<organism evidence="6">
    <name type="scientific">Lepeophtheirus salmonis</name>
    <name type="common">Salmon louse</name>
    <name type="synonym">Caligus salmonis</name>
    <dbReference type="NCBI Taxonomy" id="72036"/>
    <lineage>
        <taxon>Eukaryota</taxon>
        <taxon>Metazoa</taxon>
        <taxon>Ecdysozoa</taxon>
        <taxon>Arthropoda</taxon>
        <taxon>Crustacea</taxon>
        <taxon>Multicrustacea</taxon>
        <taxon>Hexanauplia</taxon>
        <taxon>Copepoda</taxon>
        <taxon>Siphonostomatoida</taxon>
        <taxon>Caligidae</taxon>
        <taxon>Lepeophtheirus</taxon>
    </lineage>
</organism>
<dbReference type="Gene3D" id="1.10.455.10">
    <property type="entry name" value="Ribosomal protein S7 domain"/>
    <property type="match status" value="1"/>
</dbReference>
<dbReference type="Pfam" id="PF00483">
    <property type="entry name" value="NTP_transferase"/>
    <property type="match status" value="1"/>
</dbReference>
<feature type="domain" description="Small ribosomal subunit protein uS7" evidence="4">
    <location>
        <begin position="94"/>
        <end position="248"/>
    </location>
</feature>
<comment type="similarity">
    <text evidence="1">Belongs to the universal ribosomal protein uS7 family.</text>
</comment>
<dbReference type="Gene3D" id="3.90.550.10">
    <property type="entry name" value="Spore Coat Polysaccharide Biosynthesis Protein SpsA, Chain A"/>
    <property type="match status" value="1"/>
</dbReference>
<dbReference type="SUPFAM" id="SSF53448">
    <property type="entry name" value="Nucleotide-diphospho-sugar transferases"/>
    <property type="match status" value="1"/>
</dbReference>
<evidence type="ECO:0000259" key="5">
    <source>
        <dbReference type="Pfam" id="PF00483"/>
    </source>
</evidence>
<feature type="non-terminal residue" evidence="6">
    <location>
        <position position="1"/>
    </location>
</feature>
<dbReference type="PANTHER" id="PTHR42883">
    <property type="entry name" value="GLUCOSE-1-PHOSPHATE THYMIDYLTRANSFERASE"/>
    <property type="match status" value="1"/>
</dbReference>
<feature type="domain" description="Nucleotidyl transferase" evidence="5">
    <location>
        <begin position="286"/>
        <end position="521"/>
    </location>
</feature>
<dbReference type="InterPro" id="IPR005835">
    <property type="entry name" value="NTP_transferase_dom"/>
</dbReference>
<dbReference type="OrthoDB" id="6339427at2759"/>
<dbReference type="GO" id="GO:1990904">
    <property type="term" value="C:ribonucleoprotein complex"/>
    <property type="evidence" value="ECO:0007669"/>
    <property type="project" value="UniProtKB-KW"/>
</dbReference>
<evidence type="ECO:0000256" key="1">
    <source>
        <dbReference type="ARBA" id="ARBA00007151"/>
    </source>
</evidence>
<dbReference type="Pfam" id="PF00177">
    <property type="entry name" value="Ribosomal_S7"/>
    <property type="match status" value="1"/>
</dbReference>